<gene>
    <name evidence="7" type="primary">sun1</name>
    <name evidence="7" type="ORF">BN1046_00669</name>
</gene>
<dbReference type="EMBL" id="HG977196">
    <property type="protein sequence ID" value="CDP79766.1"/>
    <property type="molecule type" value="Genomic_DNA"/>
</dbReference>
<dbReference type="AlphaFoldDB" id="A0A024LPV6"/>
<dbReference type="GO" id="GO:0001510">
    <property type="term" value="P:RNA methylation"/>
    <property type="evidence" value="ECO:0007669"/>
    <property type="project" value="InterPro"/>
</dbReference>
<organism evidence="7">
    <name type="scientific">Bartonella schoenbuchensis</name>
    <dbReference type="NCBI Taxonomy" id="165694"/>
    <lineage>
        <taxon>Bacteria</taxon>
        <taxon>Pseudomonadati</taxon>
        <taxon>Pseudomonadota</taxon>
        <taxon>Alphaproteobacteria</taxon>
        <taxon>Hyphomicrobiales</taxon>
        <taxon>Bartonellaceae</taxon>
        <taxon>Bartonella</taxon>
    </lineage>
</organism>
<protein>
    <submittedName>
        <fullName evidence="7">SUN family protein</fullName>
    </submittedName>
</protein>
<dbReference type="Pfam" id="PF22458">
    <property type="entry name" value="RsmF-B_ferredox"/>
    <property type="match status" value="1"/>
</dbReference>
<dbReference type="Gene3D" id="3.40.50.150">
    <property type="entry name" value="Vaccinia Virus protein VP39"/>
    <property type="match status" value="1"/>
</dbReference>
<proteinExistence type="inferred from homology"/>
<feature type="active site" description="Nucleophile" evidence="5">
    <location>
        <position position="359"/>
    </location>
</feature>
<dbReference type="InterPro" id="IPR029063">
    <property type="entry name" value="SAM-dependent_MTases_sf"/>
</dbReference>
<comment type="caution">
    <text evidence="5">Lacks conserved residue(s) required for the propagation of feature annotation.</text>
</comment>
<evidence type="ECO:0000256" key="2">
    <source>
        <dbReference type="ARBA" id="ARBA00022679"/>
    </source>
</evidence>
<dbReference type="GO" id="GO:0008173">
    <property type="term" value="F:RNA methyltransferase activity"/>
    <property type="evidence" value="ECO:0007669"/>
    <property type="project" value="InterPro"/>
</dbReference>
<dbReference type="PROSITE" id="PS51686">
    <property type="entry name" value="SAM_MT_RSMB_NOP"/>
    <property type="match status" value="1"/>
</dbReference>
<reference evidence="7" key="1">
    <citation type="submission" date="2013-11" db="EMBL/GenBank/DDBJ databases">
        <authorList>
            <person name="GENOMES U."/>
        </authorList>
    </citation>
    <scope>NUCLEOTIDE SEQUENCE</scope>
    <source>
        <strain evidence="7">MVT06</strain>
    </source>
</reference>
<keyword evidence="3 5" id="KW-0949">S-adenosyl-L-methionine</keyword>
<dbReference type="InterPro" id="IPR001678">
    <property type="entry name" value="MeTrfase_RsmB-F_NOP2_dom"/>
</dbReference>
<evidence type="ECO:0000256" key="5">
    <source>
        <dbReference type="PROSITE-ProRule" id="PRU01023"/>
    </source>
</evidence>
<reference evidence="7" key="2">
    <citation type="submission" date="2014-05" db="EMBL/GenBank/DDBJ databases">
        <title>Genome sequencing of Bartonella spp. isolated from human blood.</title>
        <authorList>
            <person name="Raoult D."/>
        </authorList>
    </citation>
    <scope>NUCLEOTIDE SEQUENCE</scope>
    <source>
        <strain evidence="7">MVT06</strain>
    </source>
</reference>
<keyword evidence="4 5" id="KW-0694">RNA-binding</keyword>
<dbReference type="GO" id="GO:0003723">
    <property type="term" value="F:RNA binding"/>
    <property type="evidence" value="ECO:0007669"/>
    <property type="project" value="UniProtKB-UniRule"/>
</dbReference>
<feature type="domain" description="SAM-dependent MTase RsmB/NOP-type" evidence="6">
    <location>
        <begin position="145"/>
        <end position="427"/>
    </location>
</feature>
<dbReference type="SUPFAM" id="SSF53335">
    <property type="entry name" value="S-adenosyl-L-methionine-dependent methyltransferases"/>
    <property type="match status" value="1"/>
</dbReference>
<comment type="similarity">
    <text evidence="5">Belongs to the class I-like SAM-binding methyltransferase superfamily. RsmB/NOP family.</text>
</comment>
<keyword evidence="2 5" id="KW-0808">Transferase</keyword>
<evidence type="ECO:0000259" key="6">
    <source>
        <dbReference type="PROSITE" id="PS51686"/>
    </source>
</evidence>
<feature type="binding site" evidence="5">
    <location>
        <position position="306"/>
    </location>
    <ligand>
        <name>S-adenosyl-L-methionine</name>
        <dbReference type="ChEBI" id="CHEBI:59789"/>
    </ligand>
</feature>
<keyword evidence="1 5" id="KW-0489">Methyltransferase</keyword>
<evidence type="ECO:0000256" key="4">
    <source>
        <dbReference type="ARBA" id="ARBA00022884"/>
    </source>
</evidence>
<dbReference type="InterPro" id="IPR049560">
    <property type="entry name" value="MeTrfase_RsmB-F_NOP2_cat"/>
</dbReference>
<name>A0A024LPV6_9HYPH</name>
<dbReference type="InterPro" id="IPR023267">
    <property type="entry name" value="RCMT"/>
</dbReference>
<dbReference type="Pfam" id="PF01189">
    <property type="entry name" value="Methyltr_RsmB-F"/>
    <property type="match status" value="1"/>
</dbReference>
<dbReference type="CDD" id="cd02440">
    <property type="entry name" value="AdoMet_MTases"/>
    <property type="match status" value="1"/>
</dbReference>
<dbReference type="InterPro" id="IPR054728">
    <property type="entry name" value="RsmB-like_ferredoxin"/>
</dbReference>
<dbReference type="PANTHER" id="PTHR22807:SF53">
    <property type="entry name" value="RIBOSOMAL RNA SMALL SUBUNIT METHYLTRANSFERASE B-RELATED"/>
    <property type="match status" value="1"/>
</dbReference>
<feature type="binding site" evidence="5">
    <location>
        <position position="263"/>
    </location>
    <ligand>
        <name>S-adenosyl-L-methionine</name>
        <dbReference type="ChEBI" id="CHEBI:59789"/>
    </ligand>
</feature>
<sequence length="428" mass="48693">MRLGGRLQAAIDVLKEIEMRHRPASEALKDWGLSHRFAGVSDRAAIGTIVYDVLRRRYSLQWRMDSDDIRDIAFGALLDTGAMTIEQIDSTLEGDRFTPQLLALKQRHSWQKRQLVDAPDYIRGDIPQWCQAHLQPLFADNWVTEAAALATRPPLDLRVNSLKATPEKVLKELAKIKVQSFSWFRQALRIAPIEKFGRHPNVQAEPAFQKGHFEVQDLGSQIVAHLTETKAGIQLLDYCAGAGGKTLALAANMNNRGQIYAYDSNKVRLAPIFSRLRRAGIHNVQSRVHVEELKPLVGQMDIVLLDAPCSGTGTWRRRPDAKWRLTPEQVKQRQEEQFAILNEALVYLKSNGRLVYITCSLFIDENEEQISRFLQRHSNFFPIDLRALWQRHFSSSTIQPMFSSYGLTLSPASTQTDGFFLAILQKKH</sequence>
<evidence type="ECO:0000256" key="1">
    <source>
        <dbReference type="ARBA" id="ARBA00022603"/>
    </source>
</evidence>
<dbReference type="PANTHER" id="PTHR22807">
    <property type="entry name" value="NOP2 YEAST -RELATED NOL1/NOP2/FMU SUN DOMAIN-CONTAINING"/>
    <property type="match status" value="1"/>
</dbReference>
<evidence type="ECO:0000313" key="7">
    <source>
        <dbReference type="EMBL" id="CDP79766.1"/>
    </source>
</evidence>
<dbReference type="PRINTS" id="PR02008">
    <property type="entry name" value="RCMTFAMILY"/>
</dbReference>
<evidence type="ECO:0000256" key="3">
    <source>
        <dbReference type="ARBA" id="ARBA00022691"/>
    </source>
</evidence>
<accession>A0A024LPV6</accession>